<dbReference type="GO" id="GO:0009966">
    <property type="term" value="P:regulation of signal transduction"/>
    <property type="evidence" value="ECO:0007669"/>
    <property type="project" value="InterPro"/>
</dbReference>
<dbReference type="CDD" id="cd08727">
    <property type="entry name" value="RGS_RGS22_2"/>
    <property type="match status" value="1"/>
</dbReference>
<feature type="domain" description="RGS" evidence="2">
    <location>
        <begin position="838"/>
        <end position="930"/>
    </location>
</feature>
<dbReference type="Gene3D" id="1.10.167.10">
    <property type="entry name" value="Regulator of G-protein Signalling 4, domain 2"/>
    <property type="match status" value="4"/>
</dbReference>
<dbReference type="Pfam" id="PF00615">
    <property type="entry name" value="RGS"/>
    <property type="match status" value="2"/>
</dbReference>
<name>B3S2Q1_TRIAD</name>
<protein>
    <recommendedName>
        <fullName evidence="2">RGS domain-containing protein</fullName>
    </recommendedName>
</protein>
<dbReference type="KEGG" id="tad:TRIADDRAFT_58106"/>
<dbReference type="eggNOG" id="ENOG502QU18">
    <property type="taxonomic scope" value="Eukaryota"/>
</dbReference>
<dbReference type="EMBL" id="DS985247">
    <property type="protein sequence ID" value="EDV23133.1"/>
    <property type="molecule type" value="Genomic_DNA"/>
</dbReference>
<dbReference type="CDD" id="cd08726">
    <property type="entry name" value="RGS_RGS22_3"/>
    <property type="match status" value="1"/>
</dbReference>
<dbReference type="InterPro" id="IPR036305">
    <property type="entry name" value="RGS_sf"/>
</dbReference>
<dbReference type="SUPFAM" id="SSF48097">
    <property type="entry name" value="Regulator of G-protein signaling, RGS"/>
    <property type="match status" value="4"/>
</dbReference>
<dbReference type="InterPro" id="IPR048073">
    <property type="entry name" value="RGS22_RGS_third"/>
</dbReference>
<dbReference type="GO" id="GO:0001965">
    <property type="term" value="F:G-protein alpha-subunit binding"/>
    <property type="evidence" value="ECO:0000318"/>
    <property type="project" value="GO_Central"/>
</dbReference>
<dbReference type="PhylomeDB" id="B3S2Q1"/>
<dbReference type="InterPro" id="IPR048075">
    <property type="entry name" value="RGS22_RGS_second"/>
</dbReference>
<feature type="domain" description="RGS" evidence="2">
    <location>
        <begin position="658"/>
        <end position="784"/>
    </location>
</feature>
<dbReference type="InParanoid" id="B3S2Q1"/>
<evidence type="ECO:0000259" key="2">
    <source>
        <dbReference type="PROSITE" id="PS50132"/>
    </source>
</evidence>
<dbReference type="GeneID" id="6755256"/>
<feature type="region of interest" description="Disordered" evidence="1">
    <location>
        <begin position="627"/>
        <end position="657"/>
    </location>
</feature>
<feature type="compositionally biased region" description="Low complexity" evidence="1">
    <location>
        <begin position="332"/>
        <end position="345"/>
    </location>
</feature>
<dbReference type="PANTHER" id="PTHR46583:SF1">
    <property type="entry name" value="REGULATOR OF G-PROTEIN SIGNALING 22"/>
    <property type="match status" value="1"/>
</dbReference>
<dbReference type="PROSITE" id="PS50132">
    <property type="entry name" value="RGS"/>
    <property type="match status" value="3"/>
</dbReference>
<feature type="domain" description="RGS" evidence="2">
    <location>
        <begin position="442"/>
        <end position="572"/>
    </location>
</feature>
<dbReference type="FunCoup" id="B3S2Q1">
    <property type="interactions" value="103"/>
</dbReference>
<reference evidence="3 4" key="1">
    <citation type="journal article" date="2008" name="Nature">
        <title>The Trichoplax genome and the nature of placozoans.</title>
        <authorList>
            <person name="Srivastava M."/>
            <person name="Begovic E."/>
            <person name="Chapman J."/>
            <person name="Putnam N.H."/>
            <person name="Hellsten U."/>
            <person name="Kawashima T."/>
            <person name="Kuo A."/>
            <person name="Mitros T."/>
            <person name="Salamov A."/>
            <person name="Carpenter M.L."/>
            <person name="Signorovitch A.Y."/>
            <person name="Moreno M.A."/>
            <person name="Kamm K."/>
            <person name="Grimwood J."/>
            <person name="Schmutz J."/>
            <person name="Shapiro H."/>
            <person name="Grigoriev I.V."/>
            <person name="Buss L.W."/>
            <person name="Schierwater B."/>
            <person name="Dellaporta S.L."/>
            <person name="Rokhsar D.S."/>
        </authorList>
    </citation>
    <scope>NUCLEOTIDE SEQUENCE [LARGE SCALE GENOMIC DNA]</scope>
    <source>
        <strain evidence="3 4">Grell-BS-1999</strain>
    </source>
</reference>
<dbReference type="AlphaFoldDB" id="B3S2Q1"/>
<dbReference type="GO" id="GO:0005737">
    <property type="term" value="C:cytoplasm"/>
    <property type="evidence" value="ECO:0000318"/>
    <property type="project" value="GO_Central"/>
</dbReference>
<feature type="region of interest" description="Disordered" evidence="1">
    <location>
        <begin position="1115"/>
        <end position="1150"/>
    </location>
</feature>
<keyword evidence="4" id="KW-1185">Reference proteome</keyword>
<accession>B3S2Q1</accession>
<feature type="compositionally biased region" description="Basic and acidic residues" evidence="1">
    <location>
        <begin position="1049"/>
        <end position="1059"/>
    </location>
</feature>
<feature type="compositionally biased region" description="Polar residues" evidence="1">
    <location>
        <begin position="1126"/>
        <end position="1148"/>
    </location>
</feature>
<dbReference type="CTD" id="6755256"/>
<evidence type="ECO:0000313" key="4">
    <source>
        <dbReference type="Proteomes" id="UP000009022"/>
    </source>
</evidence>
<organism evidence="3 4">
    <name type="scientific">Trichoplax adhaerens</name>
    <name type="common">Trichoplax reptans</name>
    <dbReference type="NCBI Taxonomy" id="10228"/>
    <lineage>
        <taxon>Eukaryota</taxon>
        <taxon>Metazoa</taxon>
        <taxon>Placozoa</taxon>
        <taxon>Uniplacotomia</taxon>
        <taxon>Trichoplacea</taxon>
        <taxon>Trichoplacidae</taxon>
        <taxon>Trichoplax</taxon>
    </lineage>
</organism>
<feature type="region of interest" description="Disordered" evidence="1">
    <location>
        <begin position="1049"/>
        <end position="1082"/>
    </location>
</feature>
<evidence type="ECO:0000313" key="3">
    <source>
        <dbReference type="EMBL" id="EDV23133.1"/>
    </source>
</evidence>
<dbReference type="PANTHER" id="PTHR46583">
    <property type="entry name" value="REGULATOR OF G-PROTEIN SIGNALING 22"/>
    <property type="match status" value="1"/>
</dbReference>
<feature type="region of interest" description="Disordered" evidence="1">
    <location>
        <begin position="331"/>
        <end position="351"/>
    </location>
</feature>
<dbReference type="STRING" id="10228.B3S2Q1"/>
<proteinExistence type="predicted"/>
<evidence type="ECO:0000256" key="1">
    <source>
        <dbReference type="SAM" id="MobiDB-lite"/>
    </source>
</evidence>
<dbReference type="CDD" id="cd08725">
    <property type="entry name" value="RGS_RGS22_4"/>
    <property type="match status" value="1"/>
</dbReference>
<dbReference type="InterPro" id="IPR044926">
    <property type="entry name" value="RGS_subdomain_2"/>
</dbReference>
<dbReference type="OrthoDB" id="10013157at2759"/>
<dbReference type="InterPro" id="IPR048074">
    <property type="entry name" value="RGS22_RGS_fourth"/>
</dbReference>
<gene>
    <name evidence="3" type="ORF">TRIADDRAFT_58106</name>
</gene>
<dbReference type="RefSeq" id="XP_002114043.1">
    <property type="nucleotide sequence ID" value="XM_002114007.1"/>
</dbReference>
<dbReference type="Proteomes" id="UP000009022">
    <property type="component" value="Unassembled WGS sequence"/>
</dbReference>
<dbReference type="InterPro" id="IPR042651">
    <property type="entry name" value="Rgs22"/>
</dbReference>
<dbReference type="HOGENOM" id="CLU_270252_0_0_1"/>
<dbReference type="GO" id="GO:0005634">
    <property type="term" value="C:nucleus"/>
    <property type="evidence" value="ECO:0000318"/>
    <property type="project" value="GO_Central"/>
</dbReference>
<dbReference type="InterPro" id="IPR016137">
    <property type="entry name" value="RGS"/>
</dbReference>
<feature type="compositionally biased region" description="Basic and acidic residues" evidence="1">
    <location>
        <begin position="1072"/>
        <end position="1082"/>
    </location>
</feature>
<sequence length="1206" mass="139639">MDVNEDNLETKLMYDQLLVEFLNEYLASPTFGERITYNYNTGNFESLRDELIDQKQFISSKRTIFIPPGSPDPNSCTSIHVYVKSIEKKIGLQWFKLHRLKSFLRSKSYCEYRLAIAIDQNWADHHSKKYSATKDSRFNVNNQKESLANSKTSQKNGTLSMAVSKKVMDEFKEFIQDSDGCKYFNFWVDIEYATLQNDLESDESYSNIIRLIRDKYVNNGSPNQFNKTFLDSTGLYRLSALSAKKLLHVQQKAFTELASYWYPRFMIWYQLQHKSLITDSSNSHRQITRSVAQSLSRPSSASNPSKAVSLCKVSFPSEPYFEELSIPKRRPQSAISARSRPSSARYKTKSLTQTPGLVDHYRQTLNQVDSDHESTKAWSQRNEITNCEGNGIKTIITNKGKMNEPKKQLIEYYDQEPLSYDNESLIQSLRIALENDSNCGNYFKNFLQQSGCDQSIKNCHQLWHDILEYIQFFHEGTFNEFKVGSFAKRIFSDYILPGSRFNIHCNEKLRKKVIKQLDPPYEDLFDNIEDFILRKLLPPWKNFLQFDKEELSKLPKMSILRYVETEEFIPILQRGIGVYSEDCDTESSLYMDSFESMLSQHRSAKKSDKDSVSFMAAALEALNGQHFVDGKGDTDSVDGSNSDSSFSDDDSDLKGPQTFQKTLSNRSELEFLRKFLEEKQSVNDLLCFLDIEEYRRVPHTDGATRNLLASQIKEKYLNRKYFFNANSPANKMVQKKIYTAMHSSNKLYPDCPSSSTLISVQKILRARLQKHWFPLFLQTEDFRRRRAQSMNAKLFNFNCSNSQQGSALKLLRSRWKSSSYDLIYLRKTLIDAEKSVNFQHFLVAKHNLLESNVLFWREVQKYKELCHSHAEITFRISKAKAIISRFIDSAVPPRIQISISVDIANRIVDQQRQAGPYIFREAQLTVFRGLFGYWGAYRALEATVTPDYFATAAEEAKKQRRERFTIYKKQIDEANKNNQMEDSSIGGDSIGVIEDSVEPEKLINDHHTSFRYSIYCKEGMATDNVDINATEINQKKNEDVIDIKSVNGEEKEEKLEKKQLPPRSKSARYRRKISDSLKEKEEQSNVIDRIGLELSTTKQLDKEDVSAKITVVKNKSRPSSASSASIMTQSPRYTTWKGNSSPNLSPKLSKQVHLSEKDVTKLKVRTQLRQRSHWQQIVNPSLPTCQEIILRRYANKFEVKSNHKKH</sequence>